<dbReference type="SUPFAM" id="SSF50370">
    <property type="entry name" value="Ricin B-like lectins"/>
    <property type="match status" value="1"/>
</dbReference>
<protein>
    <submittedName>
        <fullName evidence="3">Polypeptide N-acetylgalactosaminyltransferase 14-like protein</fullName>
    </submittedName>
</protein>
<dbReference type="InterPro" id="IPR035992">
    <property type="entry name" value="Ricin_B-like_lectins"/>
</dbReference>
<dbReference type="GO" id="GO:0005794">
    <property type="term" value="C:Golgi apparatus"/>
    <property type="evidence" value="ECO:0007669"/>
    <property type="project" value="TreeGrafter"/>
</dbReference>
<dbReference type="GO" id="GO:0006493">
    <property type="term" value="P:protein O-linked glycosylation"/>
    <property type="evidence" value="ECO:0007669"/>
    <property type="project" value="TreeGrafter"/>
</dbReference>
<organism evidence="3 4">
    <name type="scientific">Lates japonicus</name>
    <name type="common">Japanese lates</name>
    <dbReference type="NCBI Taxonomy" id="270547"/>
    <lineage>
        <taxon>Eukaryota</taxon>
        <taxon>Metazoa</taxon>
        <taxon>Chordata</taxon>
        <taxon>Craniata</taxon>
        <taxon>Vertebrata</taxon>
        <taxon>Euteleostomi</taxon>
        <taxon>Actinopterygii</taxon>
        <taxon>Neopterygii</taxon>
        <taxon>Teleostei</taxon>
        <taxon>Neoteleostei</taxon>
        <taxon>Acanthomorphata</taxon>
        <taxon>Carangaria</taxon>
        <taxon>Carangaria incertae sedis</taxon>
        <taxon>Centropomidae</taxon>
        <taxon>Lates</taxon>
    </lineage>
</organism>
<dbReference type="PANTHER" id="PTHR11675">
    <property type="entry name" value="N-ACETYLGALACTOSAMINYLTRANSFERASE"/>
    <property type="match status" value="1"/>
</dbReference>
<proteinExistence type="predicted"/>
<keyword evidence="4" id="KW-1185">Reference proteome</keyword>
<reference evidence="3" key="1">
    <citation type="submission" date="2022-08" db="EMBL/GenBank/DDBJ databases">
        <title>Genome sequencing of akame (Lates japonicus).</title>
        <authorList>
            <person name="Hashiguchi Y."/>
            <person name="Takahashi H."/>
        </authorList>
    </citation>
    <scope>NUCLEOTIDE SEQUENCE</scope>
    <source>
        <strain evidence="3">Kochi</strain>
    </source>
</reference>
<accession>A0AAD3MRD2</accession>
<dbReference type="FunFam" id="1.10.8.460:FF:000001">
    <property type="entry name" value="Polypeptide N-acetylgalactosaminyltransferase"/>
    <property type="match status" value="1"/>
</dbReference>
<dbReference type="SUPFAM" id="SSF53448">
    <property type="entry name" value="Nucleotide-diphospho-sugar transferases"/>
    <property type="match status" value="1"/>
</dbReference>
<name>A0AAD3MRD2_LATJO</name>
<feature type="region of interest" description="Disordered" evidence="2">
    <location>
        <begin position="152"/>
        <end position="171"/>
    </location>
</feature>
<dbReference type="PANTHER" id="PTHR11675:SF8">
    <property type="entry name" value="POLYPEPTIDE N-ACETYLGALACTOSAMINYLTRANSFERASE 14"/>
    <property type="match status" value="1"/>
</dbReference>
<comment type="caution">
    <text evidence="3">The sequence shown here is derived from an EMBL/GenBank/DDBJ whole genome shotgun (WGS) entry which is preliminary data.</text>
</comment>
<dbReference type="AlphaFoldDB" id="A0AAD3MRD2"/>
<keyword evidence="1" id="KW-1015">Disulfide bond</keyword>
<dbReference type="GO" id="GO:0004653">
    <property type="term" value="F:polypeptide N-acetylgalactosaminyltransferase activity"/>
    <property type="evidence" value="ECO:0007669"/>
    <property type="project" value="TreeGrafter"/>
</dbReference>
<evidence type="ECO:0000256" key="2">
    <source>
        <dbReference type="SAM" id="MobiDB-lite"/>
    </source>
</evidence>
<evidence type="ECO:0000313" key="4">
    <source>
        <dbReference type="Proteomes" id="UP001279410"/>
    </source>
</evidence>
<gene>
    <name evidence="3" type="ORF">AKAME5_001192800</name>
</gene>
<dbReference type="Proteomes" id="UP001279410">
    <property type="component" value="Unassembled WGS sequence"/>
</dbReference>
<evidence type="ECO:0000313" key="3">
    <source>
        <dbReference type="EMBL" id="GLD59982.1"/>
    </source>
</evidence>
<dbReference type="Gene3D" id="2.80.10.50">
    <property type="match status" value="1"/>
</dbReference>
<dbReference type="InterPro" id="IPR029044">
    <property type="entry name" value="Nucleotide-diphossugar_trans"/>
</dbReference>
<dbReference type="EMBL" id="BRZM01000039">
    <property type="protein sequence ID" value="GLD59982.1"/>
    <property type="molecule type" value="Genomic_DNA"/>
</dbReference>
<dbReference type="Gene3D" id="1.10.8.460">
    <property type="entry name" value="ppGaNTase-T1 linker domain-like"/>
    <property type="match status" value="1"/>
</dbReference>
<sequence length="192" mass="22228">MFSCINFKLRNTRRTAEVWMDDFRLFYYSARPAARGKSYGDIRGRVELRKKLKCKSFKWYLDNVYPELKVPDDSDSQSGVIKQRQNCLESRRVEGQEQPVLTLAPCIGTEGVPAINQEWCVVRQIRQQQHCLSLSTTFPASQVLLLPRNMADGKQHTAAPQRKKNNTSDKVNLDSEPWIQESFVSHFTWSLT</sequence>
<evidence type="ECO:0000256" key="1">
    <source>
        <dbReference type="ARBA" id="ARBA00023157"/>
    </source>
</evidence>